<feature type="compositionally biased region" description="Basic and acidic residues" evidence="4">
    <location>
        <begin position="662"/>
        <end position="672"/>
    </location>
</feature>
<dbReference type="InterPro" id="IPR031157">
    <property type="entry name" value="G_TR_CS"/>
</dbReference>
<evidence type="ECO:0000313" key="6">
    <source>
        <dbReference type="EMBL" id="MCB5178239.1"/>
    </source>
</evidence>
<dbReference type="Proteomes" id="UP001199054">
    <property type="component" value="Unassembled WGS sequence"/>
</dbReference>
<dbReference type="NCBIfam" id="TIGR00231">
    <property type="entry name" value="small_GTP"/>
    <property type="match status" value="1"/>
</dbReference>
<protein>
    <submittedName>
        <fullName evidence="6">TetM/TetW/TetO/TetS family tetracycline resistance ribosomal protection protein</fullName>
    </submittedName>
</protein>
<sequence length="684" mass="73331">MPPINLGILAHVDAGKTSLTERLLFEAGVVDHIGSVDDGTTRTDSMDLERRRGITIRAAVTSLQIGDVPVNILDTPGHPDFIAEVERSLHVLDAAVLVLSSVEGVQPQTVILWRALRRMNVPTVLFINKIDRGGADVDRVVEQIRRRLSPAALPLSRAIGQGRADARAEALPLDDASLVETVADVDDTVMEAWLEGEEIAPEQIRAAMRRAVPAGALFPVLCGSAFTGAGIEDLQDAITSLLKPSEEHVSGLAEGAVAGTAEGAEADPEEGYADGSTGRPGTARSATVFSVDHDARGRRVWMRLWGGELAIRDTIPVSATKAERVTELCIPGPGGLAVARRAFSGDIVAVRGLSTARIGHVIGTPPPRLPPKFPPATMVAALEPVDPTQRGALFTALSVLGDEDPLIEPRLDELDGSARIRIHGEVQKEVVVTVLEERFGVRTVFRDTSVICIERVLGSATALEEMDKDGNPYLATLGLRLEAGETGSGITFHPGIERGNLPAAFISACEEGVRWALEQGLHGWPVTDCKVTMTASGYCPRQSHAHQSFNKAMSTVGADFRNLAPVVLMACLEKARTQVCQPIERFELETPEPTLRMLMKTLGRLGATTESVTESLGYTRLVGFIPSARIAELAAALPNITGGEGVLTSRPDHYSAFQGDEVPTRQRAGTDPRERALWFQAMPR</sequence>
<feature type="domain" description="Tr-type G" evidence="5">
    <location>
        <begin position="1"/>
        <end position="246"/>
    </location>
</feature>
<keyword evidence="1" id="KW-0547">Nucleotide-binding</keyword>
<dbReference type="SMART" id="SM00889">
    <property type="entry name" value="EFG_IV"/>
    <property type="match status" value="1"/>
</dbReference>
<accession>A0ABS8B0W9</accession>
<dbReference type="CDD" id="cd04168">
    <property type="entry name" value="TetM_like"/>
    <property type="match status" value="1"/>
</dbReference>
<dbReference type="InterPro" id="IPR027417">
    <property type="entry name" value="P-loop_NTPase"/>
</dbReference>
<keyword evidence="3" id="KW-0342">GTP-binding</keyword>
<dbReference type="InterPro" id="IPR014721">
    <property type="entry name" value="Ribsml_uS5_D2-typ_fold_subgr"/>
</dbReference>
<proteinExistence type="predicted"/>
<dbReference type="InterPro" id="IPR005225">
    <property type="entry name" value="Small_GTP-bd"/>
</dbReference>
<dbReference type="Gene3D" id="2.40.30.10">
    <property type="entry name" value="Translation factors"/>
    <property type="match status" value="1"/>
</dbReference>
<evidence type="ECO:0000256" key="1">
    <source>
        <dbReference type="ARBA" id="ARBA00022741"/>
    </source>
</evidence>
<dbReference type="SUPFAM" id="SSF50447">
    <property type="entry name" value="Translation proteins"/>
    <property type="match status" value="1"/>
</dbReference>
<organism evidence="6 7">
    <name type="scientific">Streptomyces antimicrobicus</name>
    <dbReference type="NCBI Taxonomy" id="2883108"/>
    <lineage>
        <taxon>Bacteria</taxon>
        <taxon>Bacillati</taxon>
        <taxon>Actinomycetota</taxon>
        <taxon>Actinomycetes</taxon>
        <taxon>Kitasatosporales</taxon>
        <taxon>Streptomycetaceae</taxon>
        <taxon>Streptomyces</taxon>
    </lineage>
</organism>
<evidence type="ECO:0000256" key="2">
    <source>
        <dbReference type="ARBA" id="ARBA00022917"/>
    </source>
</evidence>
<dbReference type="PANTHER" id="PTHR43261:SF1">
    <property type="entry name" value="RIBOSOME-RELEASING FACTOR 2, MITOCHONDRIAL"/>
    <property type="match status" value="1"/>
</dbReference>
<dbReference type="PROSITE" id="PS51722">
    <property type="entry name" value="G_TR_2"/>
    <property type="match status" value="1"/>
</dbReference>
<keyword evidence="7" id="KW-1185">Reference proteome</keyword>
<dbReference type="InterPro" id="IPR005517">
    <property type="entry name" value="Transl_elong_EFG/EF2_IV"/>
</dbReference>
<dbReference type="SUPFAM" id="SSF54211">
    <property type="entry name" value="Ribosomal protein S5 domain 2-like"/>
    <property type="match status" value="1"/>
</dbReference>
<comment type="caution">
    <text evidence="6">The sequence shown here is derived from an EMBL/GenBank/DDBJ whole genome shotgun (WGS) entry which is preliminary data.</text>
</comment>
<dbReference type="PRINTS" id="PR00315">
    <property type="entry name" value="ELONGATNFCT"/>
</dbReference>
<dbReference type="Pfam" id="PF00009">
    <property type="entry name" value="GTP_EFTU"/>
    <property type="match status" value="1"/>
</dbReference>
<name>A0ABS8B0W9_9ACTN</name>
<dbReference type="InterPro" id="IPR035647">
    <property type="entry name" value="EFG_III/V"/>
</dbReference>
<evidence type="ECO:0000259" key="5">
    <source>
        <dbReference type="PROSITE" id="PS51722"/>
    </source>
</evidence>
<dbReference type="PANTHER" id="PTHR43261">
    <property type="entry name" value="TRANSLATION ELONGATION FACTOR G-RELATED"/>
    <property type="match status" value="1"/>
</dbReference>
<gene>
    <name evidence="6" type="ORF">LG632_02390</name>
</gene>
<dbReference type="InterPro" id="IPR000640">
    <property type="entry name" value="EFG_V-like"/>
</dbReference>
<dbReference type="PROSITE" id="PS00301">
    <property type="entry name" value="G_TR_1"/>
    <property type="match status" value="1"/>
</dbReference>
<dbReference type="EMBL" id="JAJAUY010000005">
    <property type="protein sequence ID" value="MCB5178239.1"/>
    <property type="molecule type" value="Genomic_DNA"/>
</dbReference>
<dbReference type="Pfam" id="PF00679">
    <property type="entry name" value="EFG_C"/>
    <property type="match status" value="1"/>
</dbReference>
<dbReference type="InterPro" id="IPR009000">
    <property type="entry name" value="Transl_B-barrel_sf"/>
</dbReference>
<reference evidence="6 7" key="1">
    <citation type="submission" date="2021-10" db="EMBL/GenBank/DDBJ databases">
        <title>Streptomyces sp. strain SMC 277, a novel streptomycete isolated from soil.</title>
        <authorList>
            <person name="Chanama M."/>
        </authorList>
    </citation>
    <scope>NUCLEOTIDE SEQUENCE [LARGE SCALE GENOMIC DNA]</scope>
    <source>
        <strain evidence="6 7">SMC 277</strain>
    </source>
</reference>
<dbReference type="Gene3D" id="3.30.70.870">
    <property type="entry name" value="Elongation Factor G (Translational Gtpase), domain 3"/>
    <property type="match status" value="1"/>
</dbReference>
<feature type="region of interest" description="Disordered" evidence="4">
    <location>
        <begin position="260"/>
        <end position="284"/>
    </location>
</feature>
<dbReference type="InterPro" id="IPR000795">
    <property type="entry name" value="T_Tr_GTP-bd_dom"/>
</dbReference>
<dbReference type="Gene3D" id="3.30.230.10">
    <property type="match status" value="1"/>
</dbReference>
<dbReference type="RefSeq" id="WP_226724631.1">
    <property type="nucleotide sequence ID" value="NZ_JAJAUY010000005.1"/>
</dbReference>
<evidence type="ECO:0000313" key="7">
    <source>
        <dbReference type="Proteomes" id="UP001199054"/>
    </source>
</evidence>
<dbReference type="PRINTS" id="PR01037">
    <property type="entry name" value="TCRTETOQM"/>
</dbReference>
<keyword evidence="2" id="KW-0648">Protein biosynthesis</keyword>
<evidence type="ECO:0000256" key="3">
    <source>
        <dbReference type="ARBA" id="ARBA00023134"/>
    </source>
</evidence>
<dbReference type="Gene3D" id="3.40.50.300">
    <property type="entry name" value="P-loop containing nucleotide triphosphate hydrolases"/>
    <property type="match status" value="1"/>
</dbReference>
<dbReference type="SUPFAM" id="SSF52540">
    <property type="entry name" value="P-loop containing nucleoside triphosphate hydrolases"/>
    <property type="match status" value="1"/>
</dbReference>
<feature type="region of interest" description="Disordered" evidence="4">
    <location>
        <begin position="651"/>
        <end position="672"/>
    </location>
</feature>
<dbReference type="Pfam" id="PF03764">
    <property type="entry name" value="EFG_IV"/>
    <property type="match status" value="1"/>
</dbReference>
<dbReference type="InterPro" id="IPR020568">
    <property type="entry name" value="Ribosomal_Su5_D2-typ_SF"/>
</dbReference>
<dbReference type="SUPFAM" id="SSF54980">
    <property type="entry name" value="EF-G C-terminal domain-like"/>
    <property type="match status" value="2"/>
</dbReference>
<evidence type="ECO:0000256" key="4">
    <source>
        <dbReference type="SAM" id="MobiDB-lite"/>
    </source>
</evidence>